<sequence>MSRKLLLLAVIYVGIVMAAGSQTLSLNPITAPATVTYDPDSSSDTTGPQFSITVRLSKKPRYTFYFFVTINGSPTVNSRDLVLTDNSALSILSKFYKDSAFTQEILGGNGSGMTSTQVLYGQFNKNTSVLTQTFTVYPWIGKNQQVPYGTYAGTFTARLYQGTVGVAGTLRDSENFTYTAIVNQKVDVRIGPATGSYDTGSAIYNINLGEVSSGASGTFAIFLKANTAYTLKMSAASGGYLTSTTTSDKIQYMLTIDGASKTLGPDIIIDQETAKQLYSKVLLGAISVAAGQDVEAGQYSDTISFTISAN</sequence>
<accession>A0A3P3XI06</accession>
<dbReference type="AlphaFoldDB" id="A0A3P3XI06"/>
<dbReference type="InterPro" id="IPR007893">
    <property type="entry name" value="Spore_coat_U/FanG"/>
</dbReference>
<proteinExistence type="predicted"/>
<feature type="domain" description="Spore coat protein U/FanG" evidence="1">
    <location>
        <begin position="41"/>
        <end position="157"/>
    </location>
</feature>
<dbReference type="EMBL" id="FWDM01000018">
    <property type="protein sequence ID" value="SLM12363.1"/>
    <property type="molecule type" value="Genomic_DNA"/>
</dbReference>
<name>A0A3P3XI06_9SPIR</name>
<gene>
    <name evidence="2" type="ORF">SPIROBIBN47_250003</name>
</gene>
<protein>
    <recommendedName>
        <fullName evidence="1">Spore coat protein U/FanG domain-containing protein</fullName>
    </recommendedName>
</protein>
<reference evidence="2" key="1">
    <citation type="submission" date="2017-02" db="EMBL/GenBank/DDBJ databases">
        <authorList>
            <person name="Regsiter A."/>
            <person name="William W."/>
        </authorList>
    </citation>
    <scope>NUCLEOTIDE SEQUENCE</scope>
    <source>
        <strain evidence="2">Bib</strain>
    </source>
</reference>
<evidence type="ECO:0000313" key="2">
    <source>
        <dbReference type="EMBL" id="SLM12363.1"/>
    </source>
</evidence>
<dbReference type="Pfam" id="PF05229">
    <property type="entry name" value="SCPU"/>
    <property type="match status" value="1"/>
</dbReference>
<evidence type="ECO:0000259" key="1">
    <source>
        <dbReference type="Pfam" id="PF05229"/>
    </source>
</evidence>
<organism evidence="2">
    <name type="scientific">uncultured spirochete</name>
    <dbReference type="NCBI Taxonomy" id="156406"/>
    <lineage>
        <taxon>Bacteria</taxon>
        <taxon>Pseudomonadati</taxon>
        <taxon>Spirochaetota</taxon>
        <taxon>Spirochaetia</taxon>
        <taxon>Spirochaetales</taxon>
        <taxon>environmental samples</taxon>
    </lineage>
</organism>